<feature type="domain" description="Hydantoinase A/oxoprolinase" evidence="2">
    <location>
        <begin position="254"/>
        <end position="542"/>
    </location>
</feature>
<dbReference type="InterPro" id="IPR049517">
    <property type="entry name" value="ACX-like_C"/>
</dbReference>
<accession>A0A4U5JC41</accession>
<comment type="caution">
    <text evidence="5">The sequence shown here is derived from an EMBL/GenBank/DDBJ whole genome shotgun (WGS) entry which is preliminary data.</text>
</comment>
<evidence type="ECO:0000259" key="2">
    <source>
        <dbReference type="Pfam" id="PF01968"/>
    </source>
</evidence>
<feature type="region of interest" description="Disordered" evidence="1">
    <location>
        <begin position="649"/>
        <end position="669"/>
    </location>
</feature>
<evidence type="ECO:0000259" key="3">
    <source>
        <dbReference type="Pfam" id="PF05378"/>
    </source>
</evidence>
<dbReference type="Pfam" id="PF19278">
    <property type="entry name" value="Hydant_A_C"/>
    <property type="match status" value="1"/>
</dbReference>
<dbReference type="GO" id="GO:0017168">
    <property type="term" value="F:5-oxoprolinase (ATP-hydrolyzing) activity"/>
    <property type="evidence" value="ECO:0007669"/>
    <property type="project" value="TreeGrafter"/>
</dbReference>
<reference evidence="5 6" key="1">
    <citation type="submission" date="2019-04" db="EMBL/GenBank/DDBJ databases">
        <title>Natronomonas sp. F20-122 a newhaloarchaeon isolated from a saline saltern of Isla Bacuta, Huelva, Spain.</title>
        <authorList>
            <person name="Duran-Viseras A."/>
            <person name="Sanchez-Porro C."/>
            <person name="Ventosa A."/>
        </authorList>
    </citation>
    <scope>NUCLEOTIDE SEQUENCE [LARGE SCALE GENOMIC DNA]</scope>
    <source>
        <strain evidence="5 6">F20-122</strain>
    </source>
</reference>
<gene>
    <name evidence="5" type="ORF">DM868_06740</name>
</gene>
<feature type="compositionally biased region" description="Polar residues" evidence="1">
    <location>
        <begin position="649"/>
        <end position="666"/>
    </location>
</feature>
<dbReference type="Pfam" id="PF01968">
    <property type="entry name" value="Hydantoinase_A"/>
    <property type="match status" value="1"/>
</dbReference>
<evidence type="ECO:0000313" key="6">
    <source>
        <dbReference type="Proteomes" id="UP000308037"/>
    </source>
</evidence>
<dbReference type="PANTHER" id="PTHR11365">
    <property type="entry name" value="5-OXOPROLINASE RELATED"/>
    <property type="match status" value="1"/>
</dbReference>
<dbReference type="Pfam" id="PF05378">
    <property type="entry name" value="Hydant_A_N"/>
    <property type="match status" value="1"/>
</dbReference>
<protein>
    <submittedName>
        <fullName evidence="5">Hydantoinase/oxoprolinase family protein</fullName>
    </submittedName>
</protein>
<dbReference type="PANTHER" id="PTHR11365:SF23">
    <property type="entry name" value="HYPOTHETICAL 5-OXOPROLINASE (EUROFUNG)-RELATED"/>
    <property type="match status" value="1"/>
</dbReference>
<evidence type="ECO:0000259" key="4">
    <source>
        <dbReference type="Pfam" id="PF19278"/>
    </source>
</evidence>
<dbReference type="GO" id="GO:0005829">
    <property type="term" value="C:cytosol"/>
    <property type="evidence" value="ECO:0007669"/>
    <property type="project" value="TreeGrafter"/>
</dbReference>
<dbReference type="EMBL" id="QKNX01000002">
    <property type="protein sequence ID" value="TKR26185.1"/>
    <property type="molecule type" value="Genomic_DNA"/>
</dbReference>
<feature type="domain" description="Hydantoinase/oxoprolinase N-terminal" evidence="3">
    <location>
        <begin position="57"/>
        <end position="229"/>
    </location>
</feature>
<dbReference type="InterPro" id="IPR043129">
    <property type="entry name" value="ATPase_NBD"/>
</dbReference>
<dbReference type="InterPro" id="IPR002821">
    <property type="entry name" value="Hydantoinase_A"/>
</dbReference>
<dbReference type="SUPFAM" id="SSF53067">
    <property type="entry name" value="Actin-like ATPase domain"/>
    <property type="match status" value="1"/>
</dbReference>
<evidence type="ECO:0000313" key="5">
    <source>
        <dbReference type="EMBL" id="TKR26185.1"/>
    </source>
</evidence>
<feature type="domain" description="Acetophenone carboxylase-like C-terminal" evidence="4">
    <location>
        <begin position="557"/>
        <end position="725"/>
    </location>
</feature>
<organism evidence="5 6">
    <name type="scientific">Natronomonas salsuginis</name>
    <dbReference type="NCBI Taxonomy" id="2217661"/>
    <lineage>
        <taxon>Archaea</taxon>
        <taxon>Methanobacteriati</taxon>
        <taxon>Methanobacteriota</taxon>
        <taxon>Stenosarchaea group</taxon>
        <taxon>Halobacteria</taxon>
        <taxon>Halobacteriales</taxon>
        <taxon>Natronomonadaceae</taxon>
        <taxon>Natronomonas</taxon>
    </lineage>
</organism>
<dbReference type="Proteomes" id="UP000308037">
    <property type="component" value="Unassembled WGS sequence"/>
</dbReference>
<proteinExistence type="predicted"/>
<dbReference type="AlphaFoldDB" id="A0A4U5JC41"/>
<keyword evidence="6" id="KW-1185">Reference proteome</keyword>
<dbReference type="InterPro" id="IPR008040">
    <property type="entry name" value="Hydant_A_N"/>
</dbReference>
<dbReference type="InterPro" id="IPR045079">
    <property type="entry name" value="Oxoprolinase-like"/>
</dbReference>
<name>A0A4U5JC41_9EURY</name>
<evidence type="ECO:0000256" key="1">
    <source>
        <dbReference type="SAM" id="MobiDB-lite"/>
    </source>
</evidence>
<sequence length="736" mass="77759">MFTHVSCQLSANSDIPVPYDLDYLKIVFRPANQSPTRDAGRHLFIRPMSRTNNMRAIGVDIGGTFTDTVLVGDDEIHAVKTSSTADFIGGLSAGIDAICEATGTDPNGVTGFNHGSTIAVNALIERTGAKTAIVTTAGFSDVLEIGEGYRGADLLYAPCNDRTAPLLPRRHRFGVEERIDADGEVVTPLDVGDLDRVIDEILAADVEAVAVCLLHAYRNDEHERAIVERFAERAPDLDVSRSSSVSPEIREYSRTATTVADAYLKPELSAYLDRLEDELGDAGIEAPVAIMKSDGGLARPEIAANRPVTQVISGPVAGVNAATYLAGQRGLENVLTFDMGGTSCDVAAVADGEPIEVAHREIQGLKINGPFTHVETVGAGGGSIARLDEVGALRVGPDSAGADPGPACYGRGGELPTVTDADLVLGILNPETFAGGAVALDADAAERSIRAHVAEPMGVSVEAAAASIRDVIDTKMASATRVTAVNEGLDPREFALVGFGGAGPVHACNVAAELEIDEVVFPNRPGVLSALGLLVSDIRHEHVRSLVETVDRVDPGEIEAGIDELIERADSELESEGVATSDRAFEVSFDAMYEGQAHYLNVPYPNRTVTGADLDELAAAFESAHDHQYGFVDDRNPIELVNLRVTAVGSTPTPPATETGSTTARTPTPVGHREVVLGADERVETAYYDRNDLEAGHEIEGSAVVESDNTTIWLPPAFDGTVDGYGNLVATREVNR</sequence>
<dbReference type="GO" id="GO:0006749">
    <property type="term" value="P:glutathione metabolic process"/>
    <property type="evidence" value="ECO:0007669"/>
    <property type="project" value="TreeGrafter"/>
</dbReference>